<dbReference type="HOGENOM" id="CLU_1097863_0_0_5"/>
<name>Q6N6T2_RHOPA</name>
<organism evidence="2">
    <name type="scientific">Rhodopseudomonas palustris (strain ATCC BAA-98 / CGA009)</name>
    <dbReference type="NCBI Taxonomy" id="258594"/>
    <lineage>
        <taxon>Bacteria</taxon>
        <taxon>Pseudomonadati</taxon>
        <taxon>Pseudomonadota</taxon>
        <taxon>Alphaproteobacteria</taxon>
        <taxon>Hyphomicrobiales</taxon>
        <taxon>Nitrobacteraceae</taxon>
        <taxon>Rhodopseudomonas</taxon>
    </lineage>
</organism>
<gene>
    <name evidence="2" type="ordered locus">RPA2532</name>
</gene>
<keyword evidence="1" id="KW-0812">Transmembrane</keyword>
<accession>Q6N6T2</accession>
<evidence type="ECO:0000256" key="1">
    <source>
        <dbReference type="SAM" id="Phobius"/>
    </source>
</evidence>
<evidence type="ECO:0000313" key="2">
    <source>
        <dbReference type="EMBL" id="CAE27973.1"/>
    </source>
</evidence>
<keyword evidence="1" id="KW-1133">Transmembrane helix</keyword>
<sequence length="253" mass="27413">MNSLNLAPVFYRARGSRDIMTGWQARTTGDIYAIDDTGAGYALVIGARSAFKVGDRLRFTRPIDLHPTDYIAADERAHVVDVDAETGVVSLWVEGVHIGLGDGVPVLKISPRDDAEAASCIEHFSDRRWWQLKRLGVLGGARADLLALSTLLVTMPLTAILHSIVPERTSAFFFVMAVVWSALVLGQRAAVALSLVTPVAFNLVCPPIGQISGFSLGEGALFLMELFVAISFPWFVSKGASTLNTVVDYVKQH</sequence>
<feature type="transmembrane region" description="Helical" evidence="1">
    <location>
        <begin position="216"/>
        <end position="236"/>
    </location>
</feature>
<feature type="transmembrane region" description="Helical" evidence="1">
    <location>
        <begin position="171"/>
        <end position="204"/>
    </location>
</feature>
<dbReference type="STRING" id="258594.RPA2532"/>
<reference evidence="2" key="1">
    <citation type="journal article" date="2004" name="Nat. Biotechnol.">
        <title>Complete genome sequence of the metabolically versatile photosynthetic bacterium Rhodopseudomonas palustris.</title>
        <authorList>
            <person name="Larimer F.W."/>
            <person name="Chain P."/>
            <person name="Hauser L."/>
            <person name="Lamerdin J."/>
            <person name="Malfatti S."/>
            <person name="Do L."/>
            <person name="Land M.L."/>
            <person name="Pelletier D.A."/>
            <person name="Beatty J.T."/>
            <person name="Lang A.S."/>
            <person name="Tabita F.R."/>
            <person name="Gibson J.L."/>
            <person name="Hanson T.E."/>
            <person name="Bobst C."/>
            <person name="Torres J.L."/>
            <person name="Peres C."/>
            <person name="Harrison F.H."/>
            <person name="Gibson J."/>
            <person name="Harwood C.S."/>
        </authorList>
    </citation>
    <scope>NUCLEOTIDE SEQUENCE [LARGE SCALE GENOMIC DNA]</scope>
    <source>
        <strain evidence="2">CGA009</strain>
    </source>
</reference>
<keyword evidence="1" id="KW-0472">Membrane</keyword>
<dbReference type="AlphaFoldDB" id="Q6N6T2"/>
<feature type="transmembrane region" description="Helical" evidence="1">
    <location>
        <begin position="143"/>
        <end position="165"/>
    </location>
</feature>
<dbReference type="EMBL" id="BX572601">
    <property type="protein sequence ID" value="CAE27973.1"/>
    <property type="molecule type" value="Genomic_DNA"/>
</dbReference>
<proteinExistence type="predicted"/>
<protein>
    <submittedName>
        <fullName evidence="2">Uncharacterized protein</fullName>
    </submittedName>
</protein>